<dbReference type="EMBL" id="CP024847">
    <property type="protein sequence ID" value="AUR51326.1"/>
    <property type="molecule type" value="Genomic_DNA"/>
</dbReference>
<accession>A0A2I7N4D2</accession>
<dbReference type="RefSeq" id="WP_102950626.1">
    <property type="nucleotide sequence ID" value="NZ_CP024847.1"/>
</dbReference>
<evidence type="ECO:0000313" key="1">
    <source>
        <dbReference type="EMBL" id="AUR51326.1"/>
    </source>
</evidence>
<reference evidence="2" key="1">
    <citation type="submission" date="2017-11" db="EMBL/GenBank/DDBJ databases">
        <authorList>
            <person name="Chan K.G."/>
            <person name="Lee L.S."/>
        </authorList>
    </citation>
    <scope>NUCLEOTIDE SEQUENCE [LARGE SCALE GENOMIC DNA]</scope>
    <source>
        <strain evidence="2">DSM 100970</strain>
    </source>
</reference>
<dbReference type="KEGG" id="nba:CUN60_03100"/>
<evidence type="ECO:0008006" key="3">
    <source>
        <dbReference type="Google" id="ProtNLM"/>
    </source>
</evidence>
<gene>
    <name evidence="1" type="ORF">CUN60_03100</name>
</gene>
<organism evidence="1 2">
    <name type="scientific">Aquella oligotrophica</name>
    <dbReference type="NCBI Taxonomy" id="2067065"/>
    <lineage>
        <taxon>Bacteria</taxon>
        <taxon>Pseudomonadati</taxon>
        <taxon>Pseudomonadota</taxon>
        <taxon>Betaproteobacteria</taxon>
        <taxon>Neisseriales</taxon>
        <taxon>Neisseriaceae</taxon>
        <taxon>Aquella</taxon>
    </lineage>
</organism>
<evidence type="ECO:0000313" key="2">
    <source>
        <dbReference type="Proteomes" id="UP000236655"/>
    </source>
</evidence>
<keyword evidence="2" id="KW-1185">Reference proteome</keyword>
<dbReference type="PROSITE" id="PS51257">
    <property type="entry name" value="PROKAR_LIPOPROTEIN"/>
    <property type="match status" value="1"/>
</dbReference>
<dbReference type="AlphaFoldDB" id="A0A2I7N4D2"/>
<name>A0A2I7N4D2_9NEIS</name>
<protein>
    <recommendedName>
        <fullName evidence="3">Lipoprotein</fullName>
    </recommendedName>
</protein>
<sequence>MKNIGLITLLLISVGIIAGCNSGGGGVVVAQVAINIAVILFHPHVRKLTAVSFMKALPIVLPQLVQVHIFS</sequence>
<dbReference type="Proteomes" id="UP000236655">
    <property type="component" value="Chromosome"/>
</dbReference>
<proteinExistence type="predicted"/>